<keyword evidence="4" id="KW-1185">Reference proteome</keyword>
<keyword evidence="1" id="KW-1133">Transmembrane helix</keyword>
<proteinExistence type="predicted"/>
<keyword evidence="2" id="KW-0732">Signal</keyword>
<keyword evidence="1" id="KW-0812">Transmembrane</keyword>
<feature type="signal peptide" evidence="2">
    <location>
        <begin position="1"/>
        <end position="21"/>
    </location>
</feature>
<dbReference type="EMBL" id="JALIEB010000002">
    <property type="protein sequence ID" value="MCV3270566.1"/>
    <property type="molecule type" value="Genomic_DNA"/>
</dbReference>
<evidence type="ECO:0000256" key="1">
    <source>
        <dbReference type="SAM" id="Phobius"/>
    </source>
</evidence>
<keyword evidence="1" id="KW-0472">Membrane</keyword>
<comment type="caution">
    <text evidence="3">The sequence shown here is derived from an EMBL/GenBank/DDBJ whole genome shotgun (WGS) entry which is preliminary data.</text>
</comment>
<dbReference type="InterPro" id="IPR022472">
    <property type="entry name" value="VPLPA-CTERM"/>
</dbReference>
<dbReference type="InterPro" id="IPR013424">
    <property type="entry name" value="Ice-binding_C"/>
</dbReference>
<dbReference type="NCBIfam" id="TIGR03370">
    <property type="entry name" value="VPLPA-CTERM"/>
    <property type="match status" value="1"/>
</dbReference>
<accession>A0ABT3BAG3</accession>
<evidence type="ECO:0000313" key="4">
    <source>
        <dbReference type="Proteomes" id="UP001208690"/>
    </source>
</evidence>
<feature type="chain" id="PRO_5045642416" evidence="2">
    <location>
        <begin position="22"/>
        <end position="211"/>
    </location>
</feature>
<dbReference type="RefSeq" id="WP_263842892.1">
    <property type="nucleotide sequence ID" value="NZ_JALIEB010000002.1"/>
</dbReference>
<evidence type="ECO:0000256" key="2">
    <source>
        <dbReference type="SAM" id="SignalP"/>
    </source>
</evidence>
<dbReference type="NCBIfam" id="TIGR02595">
    <property type="entry name" value="PEP_CTERM"/>
    <property type="match status" value="1"/>
</dbReference>
<sequence length="211" mass="21000">MKNLFTFVFSAGLGLAAAVGASSVNFNSFSAADSVVGSTVDGLEFGGQNVTFEADAGDVSVNIPKTSDVTVSFFEVRSLGDPFELNAFELSTDDPLGASLLAVGFRDGAEVTSQVFQAGPTPTVFDPVAFAGTPIDLLRFSSGASGGSGGSAGASRLALDNGGSGTGGSGAVSLDDLDVTAVAAVPVPASVLLLGTALLGMGALRRRKARQ</sequence>
<dbReference type="Proteomes" id="UP001208690">
    <property type="component" value="Unassembled WGS sequence"/>
</dbReference>
<organism evidence="3 4">
    <name type="scientific">Roseobacter sinensis</name>
    <dbReference type="NCBI Taxonomy" id="2931391"/>
    <lineage>
        <taxon>Bacteria</taxon>
        <taxon>Pseudomonadati</taxon>
        <taxon>Pseudomonadota</taxon>
        <taxon>Alphaproteobacteria</taxon>
        <taxon>Rhodobacterales</taxon>
        <taxon>Roseobacteraceae</taxon>
        <taxon>Roseobacter</taxon>
    </lineage>
</organism>
<name>A0ABT3BAG3_9RHOB</name>
<feature type="transmembrane region" description="Helical" evidence="1">
    <location>
        <begin position="181"/>
        <end position="204"/>
    </location>
</feature>
<reference evidence="3 4" key="1">
    <citation type="submission" date="2022-04" db="EMBL/GenBank/DDBJ databases">
        <title>Roseobacter sp. WL0113 is a bacterium isolated from neritic sediment.</title>
        <authorList>
            <person name="Wang L."/>
            <person name="He W."/>
            <person name="Zhang D.-F."/>
        </authorList>
    </citation>
    <scope>NUCLEOTIDE SEQUENCE [LARGE SCALE GENOMIC DNA]</scope>
    <source>
        <strain evidence="3 4">WL0113</strain>
    </source>
</reference>
<protein>
    <submittedName>
        <fullName evidence="3">VPLPA-CTERM sorting domain-containing protein</fullName>
    </submittedName>
</protein>
<evidence type="ECO:0000313" key="3">
    <source>
        <dbReference type="EMBL" id="MCV3270566.1"/>
    </source>
</evidence>
<gene>
    <name evidence="3" type="ORF">MUB52_03925</name>
</gene>